<protein>
    <submittedName>
        <fullName evidence="2">Uncharacterized protein</fullName>
    </submittedName>
</protein>
<keyword evidence="3" id="KW-1185">Reference proteome</keyword>
<dbReference type="PANTHER" id="PTHR34348:SF1">
    <property type="entry name" value="SURFEIT LOCUS PROTEIN 2"/>
    <property type="match status" value="1"/>
</dbReference>
<dbReference type="InterPro" id="IPR008833">
    <property type="entry name" value="Surf2"/>
</dbReference>
<dbReference type="Pfam" id="PF05477">
    <property type="entry name" value="SURF2"/>
    <property type="match status" value="1"/>
</dbReference>
<organism evidence="2 3">
    <name type="scientific">Owenia fusiformis</name>
    <name type="common">Polychaete worm</name>
    <dbReference type="NCBI Taxonomy" id="6347"/>
    <lineage>
        <taxon>Eukaryota</taxon>
        <taxon>Metazoa</taxon>
        <taxon>Spiralia</taxon>
        <taxon>Lophotrochozoa</taxon>
        <taxon>Annelida</taxon>
        <taxon>Polychaeta</taxon>
        <taxon>Sedentaria</taxon>
        <taxon>Canalipalpata</taxon>
        <taxon>Sabellida</taxon>
        <taxon>Oweniida</taxon>
        <taxon>Oweniidae</taxon>
        <taxon>Owenia</taxon>
    </lineage>
</organism>
<name>A0A8J1TXL5_OWEFU</name>
<feature type="compositionally biased region" description="Basic residues" evidence="1">
    <location>
        <begin position="226"/>
        <end position="248"/>
    </location>
</feature>
<evidence type="ECO:0000256" key="1">
    <source>
        <dbReference type="SAM" id="MobiDB-lite"/>
    </source>
</evidence>
<sequence length="248" mass="28263">MGKMATSGENISEQVLKILASHPALALDTKSKKVKCSLSGHEMPCSLSAICTYTDGKKYKRLLAKQNVLIEKYKQFIQPSKKKHHEKQLFCTLTLRHMNDKAEHIEKHINGRRFKKAFARWEDCERRGVKFEANVGPRRQVDDNDETDEDNAKIFKDDMKDLLPPEDFVSSGESENESDVDGEEGCEVIKDNDVTDESDDMEDDLIEDEQPSPKRQKTQVGGVQSKKAKFTKAKKPTKSKQFKRGLKT</sequence>
<dbReference type="PANTHER" id="PTHR34348">
    <property type="entry name" value="SURFEIT LOCUS PROTEIN 2"/>
    <property type="match status" value="1"/>
</dbReference>
<evidence type="ECO:0000313" key="2">
    <source>
        <dbReference type="EMBL" id="CAH1787292.1"/>
    </source>
</evidence>
<accession>A0A8J1TXL5</accession>
<comment type="caution">
    <text evidence="2">The sequence shown here is derived from an EMBL/GenBank/DDBJ whole genome shotgun (WGS) entry which is preliminary data.</text>
</comment>
<feature type="region of interest" description="Disordered" evidence="1">
    <location>
        <begin position="155"/>
        <end position="248"/>
    </location>
</feature>
<gene>
    <name evidence="2" type="ORF">OFUS_LOCUS13029</name>
</gene>
<proteinExistence type="predicted"/>
<dbReference type="AlphaFoldDB" id="A0A8J1TXL5"/>
<dbReference type="OrthoDB" id="127285at2759"/>
<reference evidence="2" key="1">
    <citation type="submission" date="2022-03" db="EMBL/GenBank/DDBJ databases">
        <authorList>
            <person name="Martin C."/>
        </authorList>
    </citation>
    <scope>NUCLEOTIDE SEQUENCE</scope>
</reference>
<feature type="compositionally biased region" description="Acidic residues" evidence="1">
    <location>
        <begin position="194"/>
        <end position="210"/>
    </location>
</feature>
<dbReference type="EMBL" id="CAIIXF020000006">
    <property type="protein sequence ID" value="CAH1787292.1"/>
    <property type="molecule type" value="Genomic_DNA"/>
</dbReference>
<evidence type="ECO:0000313" key="3">
    <source>
        <dbReference type="Proteomes" id="UP000749559"/>
    </source>
</evidence>
<dbReference type="Proteomes" id="UP000749559">
    <property type="component" value="Unassembled WGS sequence"/>
</dbReference>
<feature type="compositionally biased region" description="Acidic residues" evidence="1">
    <location>
        <begin position="174"/>
        <end position="186"/>
    </location>
</feature>